<comment type="similarity">
    <text evidence="2 7">Belongs to the sodium:solute symporter (SSF) (TC 2.A.21) family.</text>
</comment>
<dbReference type="GO" id="GO:0005886">
    <property type="term" value="C:plasma membrane"/>
    <property type="evidence" value="ECO:0007669"/>
    <property type="project" value="TreeGrafter"/>
</dbReference>
<dbReference type="PATRIC" id="fig|438.15.peg.2151"/>
<feature type="transmembrane region" description="Helical" evidence="8">
    <location>
        <begin position="305"/>
        <end position="328"/>
    </location>
</feature>
<dbReference type="eggNOG" id="COG0591">
    <property type="taxonomic scope" value="Bacteria"/>
</dbReference>
<keyword evidence="5 8" id="KW-1133">Transmembrane helix</keyword>
<feature type="transmembrane region" description="Helical" evidence="8">
    <location>
        <begin position="198"/>
        <end position="216"/>
    </location>
</feature>
<evidence type="ECO:0000256" key="6">
    <source>
        <dbReference type="ARBA" id="ARBA00023136"/>
    </source>
</evidence>
<organism evidence="9 10">
    <name type="scientific">Acetobacter pasteurianus</name>
    <name type="common">Acetobacter turbidans</name>
    <dbReference type="NCBI Taxonomy" id="438"/>
    <lineage>
        <taxon>Bacteria</taxon>
        <taxon>Pseudomonadati</taxon>
        <taxon>Pseudomonadota</taxon>
        <taxon>Alphaproteobacteria</taxon>
        <taxon>Acetobacterales</taxon>
        <taxon>Acetobacteraceae</taxon>
        <taxon>Acetobacter</taxon>
    </lineage>
</organism>
<gene>
    <name evidence="9" type="ORF">SRCM100623_01932</name>
</gene>
<evidence type="ECO:0000256" key="2">
    <source>
        <dbReference type="ARBA" id="ARBA00006434"/>
    </source>
</evidence>
<dbReference type="EMBL" id="LYUD01000105">
    <property type="protein sequence ID" value="OAZ72099.1"/>
    <property type="molecule type" value="Genomic_DNA"/>
</dbReference>
<keyword evidence="4 8" id="KW-0812">Transmembrane</keyword>
<feature type="transmembrane region" description="Helical" evidence="8">
    <location>
        <begin position="228"/>
        <end position="250"/>
    </location>
</feature>
<feature type="transmembrane region" description="Helical" evidence="8">
    <location>
        <begin position="86"/>
        <end position="109"/>
    </location>
</feature>
<dbReference type="GO" id="GO:0022857">
    <property type="term" value="F:transmembrane transporter activity"/>
    <property type="evidence" value="ECO:0007669"/>
    <property type="project" value="InterPro"/>
</dbReference>
<feature type="transmembrane region" description="Helical" evidence="8">
    <location>
        <begin position="164"/>
        <end position="186"/>
    </location>
</feature>
<feature type="transmembrane region" description="Helical" evidence="8">
    <location>
        <begin position="270"/>
        <end position="293"/>
    </location>
</feature>
<protein>
    <submittedName>
        <fullName evidence="9">Putative symporter YodF</fullName>
    </submittedName>
</protein>
<keyword evidence="3" id="KW-0813">Transport</keyword>
<sequence>MGFSLFLLVPIRMGTRNLCPYLGCLEKGTKHMNTINPWALGVFVFFFAATIVVGSSIQWIRSLFHAKRDANSHEEWSLGGREFGPWVTWFLVGGDFYTAYTVIAVPALVYAAGAYGFFALPYTIIVYPFIFVVMPKLWKIARAGGHATAADIVKARFNSRALEIVVALTGLVAVMPYIALQLIGIRTVVQALGLPGDLPLIIAFISLAAYTWLGGLHAPALTAFIKDIMIYIAVLVAVTVIPLHTGGYSALFATAAHADTVLKTGQSLPYATLALSSALAAFLYPHTLTGILASRSADTIKQNAVFLPAYTIVLGLIAMLGFMAHAAGIHTTNTSMVVPMLFQSVFPAWFAGFCLAAIAVGALVPAAVMAIGAANLVTNNLLPAQANPVRTSRITAFIVKIGALVCVLFLNAQFAIDFQLLGGVFILQTFPALILGLLRVRFSAAAMLTGWAVGTVFGVGICWMDGLKPIHPVHLGVFSGNVSTGLLSLAINIAMVALVSVMAPAKQNIPANTTA</sequence>
<dbReference type="Gene3D" id="1.20.1730.10">
    <property type="entry name" value="Sodium/glucose cotransporter"/>
    <property type="match status" value="1"/>
</dbReference>
<feature type="transmembrane region" description="Helical" evidence="8">
    <location>
        <begin position="445"/>
        <end position="466"/>
    </location>
</feature>
<dbReference type="PANTHER" id="PTHR48086:SF8">
    <property type="entry name" value="MONOCARBOXYLIC ACID PERMEASE"/>
    <property type="match status" value="1"/>
</dbReference>
<dbReference type="PANTHER" id="PTHR48086">
    <property type="entry name" value="SODIUM/PROLINE SYMPORTER-RELATED"/>
    <property type="match status" value="1"/>
</dbReference>
<dbReference type="Proteomes" id="UP000093796">
    <property type="component" value="Unassembled WGS sequence"/>
</dbReference>
<feature type="transmembrane region" description="Helical" evidence="8">
    <location>
        <begin position="486"/>
        <end position="505"/>
    </location>
</feature>
<feature type="transmembrane region" description="Helical" evidence="8">
    <location>
        <begin position="115"/>
        <end position="134"/>
    </location>
</feature>
<evidence type="ECO:0000313" key="9">
    <source>
        <dbReference type="EMBL" id="OAZ72099.1"/>
    </source>
</evidence>
<evidence type="ECO:0000256" key="4">
    <source>
        <dbReference type="ARBA" id="ARBA00022692"/>
    </source>
</evidence>
<dbReference type="PROSITE" id="PS50283">
    <property type="entry name" value="NA_SOLUT_SYMP_3"/>
    <property type="match status" value="1"/>
</dbReference>
<dbReference type="AlphaFoldDB" id="A0A1A0DAD0"/>
<comment type="subcellular location">
    <subcellularLocation>
        <location evidence="1">Membrane</location>
        <topology evidence="1">Multi-pass membrane protein</topology>
    </subcellularLocation>
</comment>
<feature type="transmembrane region" description="Helical" evidence="8">
    <location>
        <begin position="38"/>
        <end position="60"/>
    </location>
</feature>
<dbReference type="InterPro" id="IPR001734">
    <property type="entry name" value="Na/solute_symporter"/>
</dbReference>
<reference evidence="9 10" key="1">
    <citation type="submission" date="2016-05" db="EMBL/GenBank/DDBJ databases">
        <title>Genome sequencing of Acetobacter pasteurianus strain SRCM100623.</title>
        <authorList>
            <person name="Song Y.R."/>
        </authorList>
    </citation>
    <scope>NUCLEOTIDE SEQUENCE [LARGE SCALE GENOMIC DNA]</scope>
    <source>
        <strain evidence="9 10">SRCM100623</strain>
    </source>
</reference>
<evidence type="ECO:0000313" key="10">
    <source>
        <dbReference type="Proteomes" id="UP000093796"/>
    </source>
</evidence>
<evidence type="ECO:0000256" key="7">
    <source>
        <dbReference type="RuleBase" id="RU362091"/>
    </source>
</evidence>
<dbReference type="CDD" id="cd10322">
    <property type="entry name" value="SLC5sbd"/>
    <property type="match status" value="1"/>
</dbReference>
<feature type="transmembrane region" description="Helical" evidence="8">
    <location>
        <begin position="418"/>
        <end position="438"/>
    </location>
</feature>
<feature type="transmembrane region" description="Helical" evidence="8">
    <location>
        <begin position="348"/>
        <end position="373"/>
    </location>
</feature>
<accession>A0A1A0DAD0</accession>
<evidence type="ECO:0000256" key="5">
    <source>
        <dbReference type="ARBA" id="ARBA00022989"/>
    </source>
</evidence>
<dbReference type="InterPro" id="IPR038377">
    <property type="entry name" value="Na/Glc_symporter_sf"/>
</dbReference>
<evidence type="ECO:0000256" key="3">
    <source>
        <dbReference type="ARBA" id="ARBA00022448"/>
    </source>
</evidence>
<proteinExistence type="inferred from homology"/>
<keyword evidence="6 8" id="KW-0472">Membrane</keyword>
<feature type="transmembrane region" description="Helical" evidence="8">
    <location>
        <begin position="394"/>
        <end position="412"/>
    </location>
</feature>
<dbReference type="Pfam" id="PF00474">
    <property type="entry name" value="SSF"/>
    <property type="match status" value="1"/>
</dbReference>
<evidence type="ECO:0000256" key="8">
    <source>
        <dbReference type="SAM" id="Phobius"/>
    </source>
</evidence>
<dbReference type="InterPro" id="IPR050277">
    <property type="entry name" value="Sodium:Solute_Symporter"/>
</dbReference>
<name>A0A1A0DAD0_ACEPA</name>
<comment type="caution">
    <text evidence="9">The sequence shown here is derived from an EMBL/GenBank/DDBJ whole genome shotgun (WGS) entry which is preliminary data.</text>
</comment>
<evidence type="ECO:0000256" key="1">
    <source>
        <dbReference type="ARBA" id="ARBA00004141"/>
    </source>
</evidence>